<sequence>MHLFQIFLIQSHRTPVQIFMRLSTIALLAMAFSFVKLSTPAFADNESKVLPIQILVRGPMGMIATGISIGELKQDCEYRKGEYAFVYSSSTLLTFRCIAYDVDLKRLAGRSIAFTSLGVKAALDSSEVLAAVVTYDDRDLSVEEKALYFANLANSSAGDAASHAKNLKSGELTIDDILRAEVWIPDQGRESPAGFPVRRIAQACNVSQGAVSIFQPSFTKLVIRCRLPKPQGAVRTPISAVVLTPTAAAPNDLRRFLVAGTAHNDGATSSDVEIARTMSIIAKMKIDDETPSDIAPDEGEERDQAAAHGEIGLGDFMDAEVVLRERGKYVGLGFPVRRVAQFCRAGNGRYHLFQIDFTRMSIRCQLPDKDGKPPLVATYSFVVIKGKKPRCLLEDLKYAGQSENSDGRLNAMLAMKALTTLDDNYPIEHQ</sequence>
<reference evidence="1 2" key="1">
    <citation type="submission" date="2016-03" db="EMBL/GenBank/DDBJ databases">
        <title>Microsymbionts genomes from the relict species Vavilovia formosa (Stev.) Fed.</title>
        <authorList>
            <person name="Kopat V."/>
            <person name="Chirak E."/>
            <person name="Kimeklis A."/>
            <person name="Andronov E."/>
        </authorList>
    </citation>
    <scope>NUCLEOTIDE SEQUENCE [LARGE SCALE GENOMIC DNA]</scope>
    <source>
        <strain evidence="1 2">Vaf07</strain>
    </source>
</reference>
<accession>A0A163XCE6</accession>
<evidence type="ECO:0000313" key="2">
    <source>
        <dbReference type="Proteomes" id="UP000076574"/>
    </source>
</evidence>
<protein>
    <submittedName>
        <fullName evidence="1">Uncharacterized protein</fullName>
    </submittedName>
</protein>
<dbReference type="Proteomes" id="UP000076574">
    <property type="component" value="Unassembled WGS sequence"/>
</dbReference>
<comment type="caution">
    <text evidence="1">The sequence shown here is derived from an EMBL/GenBank/DDBJ whole genome shotgun (WGS) entry which is preliminary data.</text>
</comment>
<dbReference type="EMBL" id="LVYV01000055">
    <property type="protein sequence ID" value="KZD20718.1"/>
    <property type="molecule type" value="Genomic_DNA"/>
</dbReference>
<evidence type="ECO:0000313" key="1">
    <source>
        <dbReference type="EMBL" id="KZD20718.1"/>
    </source>
</evidence>
<proteinExistence type="predicted"/>
<dbReference type="AlphaFoldDB" id="A0A163XCE6"/>
<organism evidence="1 2">
    <name type="scientific">Tardiphaga robiniae</name>
    <dbReference type="NCBI Taxonomy" id="943830"/>
    <lineage>
        <taxon>Bacteria</taxon>
        <taxon>Pseudomonadati</taxon>
        <taxon>Pseudomonadota</taxon>
        <taxon>Alphaproteobacteria</taxon>
        <taxon>Hyphomicrobiales</taxon>
        <taxon>Nitrobacteraceae</taxon>
        <taxon>Tardiphaga</taxon>
    </lineage>
</organism>
<keyword evidence="2" id="KW-1185">Reference proteome</keyword>
<dbReference type="STRING" id="943830.A4A58_18500"/>
<name>A0A163XCE6_9BRAD</name>
<gene>
    <name evidence="1" type="ORF">A4A58_18500</name>
</gene>